<keyword evidence="4 15" id="KW-0227">DNA damage</keyword>
<evidence type="ECO:0000256" key="7">
    <source>
        <dbReference type="ARBA" id="ARBA00022840"/>
    </source>
</evidence>
<evidence type="ECO:0000256" key="15">
    <source>
        <dbReference type="RuleBase" id="RU363016"/>
    </source>
</evidence>
<dbReference type="PROSITE" id="PS51194">
    <property type="entry name" value="HELICASE_CTER"/>
    <property type="match status" value="1"/>
</dbReference>
<evidence type="ECO:0000313" key="18">
    <source>
        <dbReference type="EMBL" id="QEG37282.1"/>
    </source>
</evidence>
<dbReference type="GO" id="GO:0006281">
    <property type="term" value="P:DNA repair"/>
    <property type="evidence" value="ECO:0007669"/>
    <property type="project" value="UniProtKB-UniRule"/>
</dbReference>
<evidence type="ECO:0000313" key="19">
    <source>
        <dbReference type="Proteomes" id="UP000323917"/>
    </source>
</evidence>
<evidence type="ECO:0000256" key="11">
    <source>
        <dbReference type="ARBA" id="ARBA00023235"/>
    </source>
</evidence>
<comment type="similarity">
    <text evidence="1 15">Belongs to the helicase family. RecG subfamily.</text>
</comment>
<evidence type="ECO:0000256" key="8">
    <source>
        <dbReference type="ARBA" id="ARBA00023125"/>
    </source>
</evidence>
<dbReference type="SUPFAM" id="SSF52540">
    <property type="entry name" value="P-loop containing nucleoside triphosphate hydrolases"/>
    <property type="match status" value="2"/>
</dbReference>
<dbReference type="InterPro" id="IPR014001">
    <property type="entry name" value="Helicase_ATP-bd"/>
</dbReference>
<dbReference type="NCBIfam" id="TIGR00643">
    <property type="entry name" value="recG"/>
    <property type="match status" value="1"/>
</dbReference>
<dbReference type="OrthoDB" id="9804325at2"/>
<evidence type="ECO:0000259" key="16">
    <source>
        <dbReference type="PROSITE" id="PS51192"/>
    </source>
</evidence>
<dbReference type="KEGG" id="bgok:Pr1d_46230"/>
<evidence type="ECO:0000256" key="3">
    <source>
        <dbReference type="ARBA" id="ARBA00022741"/>
    </source>
</evidence>
<keyword evidence="6 15" id="KW-0347">Helicase</keyword>
<dbReference type="GO" id="GO:0016887">
    <property type="term" value="F:ATP hydrolysis activity"/>
    <property type="evidence" value="ECO:0007669"/>
    <property type="project" value="RHEA"/>
</dbReference>
<evidence type="ECO:0000256" key="5">
    <source>
        <dbReference type="ARBA" id="ARBA00022801"/>
    </source>
</evidence>
<dbReference type="GO" id="GO:0043138">
    <property type="term" value="F:3'-5' DNA helicase activity"/>
    <property type="evidence" value="ECO:0007669"/>
    <property type="project" value="UniProtKB-EC"/>
</dbReference>
<dbReference type="CDD" id="cd04488">
    <property type="entry name" value="RecG_wedge_OBF"/>
    <property type="match status" value="1"/>
</dbReference>
<dbReference type="EMBL" id="CP042913">
    <property type="protein sequence ID" value="QEG37282.1"/>
    <property type="molecule type" value="Genomic_DNA"/>
</dbReference>
<keyword evidence="9 15" id="KW-0233">DNA recombination</keyword>
<feature type="domain" description="Helicase ATP-binding" evidence="16">
    <location>
        <begin position="280"/>
        <end position="441"/>
    </location>
</feature>
<dbReference type="RefSeq" id="WP_148075538.1">
    <property type="nucleotide sequence ID" value="NZ_CP042913.1"/>
</dbReference>
<comment type="catalytic activity">
    <reaction evidence="14 15">
        <text>ATP + H2O = ADP + phosphate + H(+)</text>
        <dbReference type="Rhea" id="RHEA:13065"/>
        <dbReference type="ChEBI" id="CHEBI:15377"/>
        <dbReference type="ChEBI" id="CHEBI:15378"/>
        <dbReference type="ChEBI" id="CHEBI:30616"/>
        <dbReference type="ChEBI" id="CHEBI:43474"/>
        <dbReference type="ChEBI" id="CHEBI:456216"/>
        <dbReference type="EC" id="5.6.2.4"/>
    </reaction>
</comment>
<dbReference type="GO" id="GO:0006310">
    <property type="term" value="P:DNA recombination"/>
    <property type="evidence" value="ECO:0007669"/>
    <property type="project" value="UniProtKB-UniRule"/>
</dbReference>
<dbReference type="InterPro" id="IPR012340">
    <property type="entry name" value="NA-bd_OB-fold"/>
</dbReference>
<dbReference type="SMART" id="SM00490">
    <property type="entry name" value="HELICc"/>
    <property type="match status" value="1"/>
</dbReference>
<evidence type="ECO:0000256" key="1">
    <source>
        <dbReference type="ARBA" id="ARBA00007504"/>
    </source>
</evidence>
<dbReference type="SUPFAM" id="SSF50249">
    <property type="entry name" value="Nucleic acid-binding proteins"/>
    <property type="match status" value="1"/>
</dbReference>
<dbReference type="InterPro" id="IPR011545">
    <property type="entry name" value="DEAD/DEAH_box_helicase_dom"/>
</dbReference>
<keyword evidence="7 15" id="KW-0067">ATP-binding</keyword>
<keyword evidence="11" id="KW-0413">Isomerase</keyword>
<name>A0A5B9QHY8_9BACT</name>
<dbReference type="InterPro" id="IPR045562">
    <property type="entry name" value="RecG_dom3_C"/>
</dbReference>
<dbReference type="Gene3D" id="2.40.50.140">
    <property type="entry name" value="Nucleic acid-binding proteins"/>
    <property type="match status" value="1"/>
</dbReference>
<evidence type="ECO:0000256" key="10">
    <source>
        <dbReference type="ARBA" id="ARBA00023204"/>
    </source>
</evidence>
<keyword evidence="19" id="KW-1185">Reference proteome</keyword>
<dbReference type="NCBIfam" id="NF008165">
    <property type="entry name" value="PRK10917.1-3"/>
    <property type="match status" value="1"/>
</dbReference>
<dbReference type="SMART" id="SM00487">
    <property type="entry name" value="DEXDc"/>
    <property type="match status" value="1"/>
</dbReference>
<feature type="domain" description="Helicase C-terminal" evidence="17">
    <location>
        <begin position="467"/>
        <end position="621"/>
    </location>
</feature>
<reference evidence="18 19" key="1">
    <citation type="submission" date="2019-08" db="EMBL/GenBank/DDBJ databases">
        <title>Deep-cultivation of Planctomycetes and their phenomic and genomic characterization uncovers novel biology.</title>
        <authorList>
            <person name="Wiegand S."/>
            <person name="Jogler M."/>
            <person name="Boedeker C."/>
            <person name="Pinto D."/>
            <person name="Vollmers J."/>
            <person name="Rivas-Marin E."/>
            <person name="Kohn T."/>
            <person name="Peeters S.H."/>
            <person name="Heuer A."/>
            <person name="Rast P."/>
            <person name="Oberbeckmann S."/>
            <person name="Bunk B."/>
            <person name="Jeske O."/>
            <person name="Meyerdierks A."/>
            <person name="Storesund J.E."/>
            <person name="Kallscheuer N."/>
            <person name="Luecker S."/>
            <person name="Lage O.M."/>
            <person name="Pohl T."/>
            <person name="Merkel B.J."/>
            <person name="Hornburger P."/>
            <person name="Mueller R.-W."/>
            <person name="Bruemmer F."/>
            <person name="Labrenz M."/>
            <person name="Spormann A.M."/>
            <person name="Op den Camp H."/>
            <person name="Overmann J."/>
            <person name="Amann R."/>
            <person name="Jetten M.S.M."/>
            <person name="Mascher T."/>
            <person name="Medema M.H."/>
            <person name="Devos D.P."/>
            <person name="Kaster A.-K."/>
            <person name="Ovreas L."/>
            <person name="Rohde M."/>
            <person name="Galperin M.Y."/>
            <person name="Jogler C."/>
        </authorList>
    </citation>
    <scope>NUCLEOTIDE SEQUENCE [LARGE SCALE GENOMIC DNA]</scope>
    <source>
        <strain evidence="18 19">Pr1d</strain>
    </source>
</reference>
<evidence type="ECO:0000256" key="6">
    <source>
        <dbReference type="ARBA" id="ARBA00022806"/>
    </source>
</evidence>
<dbReference type="InterPro" id="IPR004609">
    <property type="entry name" value="ATP-dep_DNA_helicase_RecG"/>
</dbReference>
<dbReference type="NCBIfam" id="NF008168">
    <property type="entry name" value="PRK10917.2-2"/>
    <property type="match status" value="1"/>
</dbReference>
<evidence type="ECO:0000256" key="9">
    <source>
        <dbReference type="ARBA" id="ARBA00023172"/>
    </source>
</evidence>
<keyword evidence="10 15" id="KW-0234">DNA repair</keyword>
<dbReference type="PANTHER" id="PTHR47964:SF1">
    <property type="entry name" value="ATP-DEPENDENT DNA HELICASE HOMOLOG RECG, CHLOROPLASTIC"/>
    <property type="match status" value="1"/>
</dbReference>
<dbReference type="Gene3D" id="3.40.50.300">
    <property type="entry name" value="P-loop containing nucleotide triphosphate hydrolases"/>
    <property type="match status" value="2"/>
</dbReference>
<evidence type="ECO:0000256" key="13">
    <source>
        <dbReference type="ARBA" id="ARBA00034808"/>
    </source>
</evidence>
<keyword evidence="8" id="KW-0238">DNA-binding</keyword>
<comment type="function">
    <text evidence="15">Plays a critical role in recombination and DNA repair. Helps process Holliday junction intermediates to mature products by catalyzing branch migration. Has replication fork regression activity, unwinds stalled or blocked replication forks to make a HJ that can be resolved. Has a DNA unwinding activity characteristic of a DNA helicase with 3'-5' polarity.</text>
</comment>
<accession>A0A5B9QHY8</accession>
<protein>
    <recommendedName>
        <fullName evidence="2 15">ATP-dependent DNA helicase RecG</fullName>
        <ecNumber evidence="13 15">5.6.2.4</ecNumber>
    </recommendedName>
</protein>
<dbReference type="Pfam" id="PF00271">
    <property type="entry name" value="Helicase_C"/>
    <property type="match status" value="1"/>
</dbReference>
<dbReference type="CDD" id="cd17992">
    <property type="entry name" value="DEXHc_RecG"/>
    <property type="match status" value="1"/>
</dbReference>
<dbReference type="InterPro" id="IPR047112">
    <property type="entry name" value="RecG/Mfd"/>
</dbReference>
<evidence type="ECO:0000256" key="14">
    <source>
        <dbReference type="ARBA" id="ARBA00048988"/>
    </source>
</evidence>
<dbReference type="PANTHER" id="PTHR47964">
    <property type="entry name" value="ATP-DEPENDENT DNA HELICASE HOMOLOG RECG, CHLOROPLASTIC"/>
    <property type="match status" value="1"/>
</dbReference>
<dbReference type="Pfam" id="PF19833">
    <property type="entry name" value="RecG_dom3_C"/>
    <property type="match status" value="1"/>
</dbReference>
<dbReference type="Proteomes" id="UP000323917">
    <property type="component" value="Chromosome"/>
</dbReference>
<proteinExistence type="inferred from homology"/>
<organism evidence="18 19">
    <name type="scientific">Bythopirellula goksoeyrii</name>
    <dbReference type="NCBI Taxonomy" id="1400387"/>
    <lineage>
        <taxon>Bacteria</taxon>
        <taxon>Pseudomonadati</taxon>
        <taxon>Planctomycetota</taxon>
        <taxon>Planctomycetia</taxon>
        <taxon>Pirellulales</taxon>
        <taxon>Lacipirellulaceae</taxon>
        <taxon>Bythopirellula</taxon>
    </lineage>
</organism>
<dbReference type="InterPro" id="IPR027417">
    <property type="entry name" value="P-loop_NTPase"/>
</dbReference>
<keyword evidence="3 15" id="KW-0547">Nucleotide-binding</keyword>
<dbReference type="AlphaFoldDB" id="A0A5B9QHY8"/>
<dbReference type="PROSITE" id="PS51192">
    <property type="entry name" value="HELICASE_ATP_BIND_1"/>
    <property type="match status" value="1"/>
</dbReference>
<evidence type="ECO:0000256" key="4">
    <source>
        <dbReference type="ARBA" id="ARBA00022763"/>
    </source>
</evidence>
<keyword evidence="5 15" id="KW-0378">Hydrolase</keyword>
<dbReference type="Pfam" id="PF00270">
    <property type="entry name" value="DEAD"/>
    <property type="match status" value="1"/>
</dbReference>
<dbReference type="InterPro" id="IPR033454">
    <property type="entry name" value="RecG_wedge"/>
</dbReference>
<dbReference type="Pfam" id="PF17191">
    <property type="entry name" value="RecG_wedge"/>
    <property type="match status" value="1"/>
</dbReference>
<dbReference type="GO" id="GO:0005524">
    <property type="term" value="F:ATP binding"/>
    <property type="evidence" value="ECO:0007669"/>
    <property type="project" value="UniProtKB-KW"/>
</dbReference>
<sequence>MNDAIKQTLLSPVESLRHVGRERARLLERMGIRTASDLLFDFPRDYQDLSDERPIGELEEDELQSVRGTVTEIAIANKGFGKSRVSILVQDESGSLRATWFNQPFMFGKFHEGQQLLLTAKPKMRGMMWEMSHPQITWLADEEDPLAGRKLLPVYALTEGLSQYYMRRMAWSAVEELAEVPEEVFPEELLRRYGIAPLAEAIRGIHQPADQETLERARRRFIFQELFVLQLAVSTRRALQRSLPAPPLPATTKVDARIRRLLPFELTESQNRAIAEVSADMALDRPMNRLLQGDVGSGKTLVALYAMLVAVAHGKQAVLMAPTEILARQHADTLAGMLEASRVRFAVLAGGTAKGEREQILAEIASGEINVVLGTHAVIQDSVKFKDLGLVVIDEQHKFGVKQRAALRQGDMSPHYLVMTATPIPRTVTMTLFGDLDISTLTELPGGRQPINTYLVEPDHQARWWQFVRDRLREGRQAYVVAPLVDESETISAPSVAEAFEQLTNGELEAFRMALLHGRMTAADKQETMDLFRDGETQVLVSTSVIEVGVDVPNASVMTVAGAERFGLAQLHQLRGRVGRGNHAGFCGVLVSEELSEQGRERLTAFSKSTDGFALAELDFSMRGPGDLFGTQQHGLPPLRLADLQRDREILEEARREAQLLVSEDPGLKHAEHERLREQMLKRYGEALDISDVG</sequence>
<dbReference type="InterPro" id="IPR001650">
    <property type="entry name" value="Helicase_C-like"/>
</dbReference>
<dbReference type="EC" id="5.6.2.4" evidence="13 15"/>
<evidence type="ECO:0000256" key="12">
    <source>
        <dbReference type="ARBA" id="ARBA00034617"/>
    </source>
</evidence>
<dbReference type="GO" id="GO:0003677">
    <property type="term" value="F:DNA binding"/>
    <property type="evidence" value="ECO:0007669"/>
    <property type="project" value="UniProtKB-KW"/>
</dbReference>
<evidence type="ECO:0000259" key="17">
    <source>
        <dbReference type="PROSITE" id="PS51194"/>
    </source>
</evidence>
<evidence type="ECO:0000256" key="2">
    <source>
        <dbReference type="ARBA" id="ARBA00017846"/>
    </source>
</evidence>
<gene>
    <name evidence="18" type="primary">recG</name>
    <name evidence="18" type="ORF">Pr1d_46230</name>
</gene>
<comment type="catalytic activity">
    <reaction evidence="12 15">
        <text>Couples ATP hydrolysis with the unwinding of duplex DNA by translocating in the 3'-5' direction.</text>
        <dbReference type="EC" id="5.6.2.4"/>
    </reaction>
</comment>